<accession>A0A0S8JLE0</accession>
<reference evidence="1 2" key="1">
    <citation type="journal article" date="2015" name="Microbiome">
        <title>Genomic resolution of linkages in carbon, nitrogen, and sulfur cycling among widespread estuary sediment bacteria.</title>
        <authorList>
            <person name="Baker B.J."/>
            <person name="Lazar C.S."/>
            <person name="Teske A.P."/>
            <person name="Dick G.J."/>
        </authorList>
    </citation>
    <scope>NUCLEOTIDE SEQUENCE [LARGE SCALE GENOMIC DNA]</scope>
    <source>
        <strain evidence="1">SM1_40</strain>
    </source>
</reference>
<sequence>MGLNTSKLSSRRVTDFIPVQDFTGFKLSAPTVTIAGDESGTVAIGISSDANGAALSKTTSTNRTGITGVQRPLIVTAGTATGNEPRISELNSVGLMGLLMYTANPTTGDDIRHMMRIPDKWNRQQDIRFRVIWMSESNTAGDGITWLMLYSLMTLNSSSVAAPATALDTPIAEDEVISQDLLMASPTGILNAGKITNEDYISLLIRLSAFDAGMTEPKFLVGLEVEYTPRQGKYPRSLPGNVPAEAA</sequence>
<protein>
    <submittedName>
        <fullName evidence="1">Uncharacterized protein</fullName>
    </submittedName>
</protein>
<dbReference type="Proteomes" id="UP000051035">
    <property type="component" value="Unassembled WGS sequence"/>
</dbReference>
<name>A0A0S8JLE0_UNCT6</name>
<proteinExistence type="predicted"/>
<dbReference type="EMBL" id="LJVA01000065">
    <property type="protein sequence ID" value="KPL09549.1"/>
    <property type="molecule type" value="Genomic_DNA"/>
</dbReference>
<evidence type="ECO:0000313" key="2">
    <source>
        <dbReference type="Proteomes" id="UP000051035"/>
    </source>
</evidence>
<gene>
    <name evidence="1" type="ORF">AMJ71_06160</name>
</gene>
<organism evidence="1 2">
    <name type="scientific">candidate division TA06 bacterium SM1_40</name>
    <dbReference type="NCBI Taxonomy" id="1703773"/>
    <lineage>
        <taxon>Bacteria</taxon>
        <taxon>Bacteria division TA06</taxon>
    </lineage>
</organism>
<comment type="caution">
    <text evidence="1">The sequence shown here is derived from an EMBL/GenBank/DDBJ whole genome shotgun (WGS) entry which is preliminary data.</text>
</comment>
<dbReference type="AlphaFoldDB" id="A0A0S8JLE0"/>
<evidence type="ECO:0000313" key="1">
    <source>
        <dbReference type="EMBL" id="KPL09549.1"/>
    </source>
</evidence>